<evidence type="ECO:0000313" key="3">
    <source>
        <dbReference type="Proteomes" id="UP000245678"/>
    </source>
</evidence>
<dbReference type="Proteomes" id="UP000245678">
    <property type="component" value="Unassembled WGS sequence"/>
</dbReference>
<dbReference type="SUPFAM" id="SSF52777">
    <property type="entry name" value="CoA-dependent acyltransferases"/>
    <property type="match status" value="1"/>
</dbReference>
<dbReference type="PANTHER" id="PTHR38474:SF1">
    <property type="entry name" value="SLR0299 PROTEIN"/>
    <property type="match status" value="1"/>
</dbReference>
<evidence type="ECO:0000256" key="1">
    <source>
        <dbReference type="PIRSR" id="PIRSR000440-1"/>
    </source>
</evidence>
<comment type="caution">
    <text evidence="2">The sequence shown here is derived from an EMBL/GenBank/DDBJ whole genome shotgun (WGS) entry which is preliminary data.</text>
</comment>
<keyword evidence="3" id="KW-1185">Reference proteome</keyword>
<organism evidence="2 3">
    <name type="scientific">Mucilaginibacter oryzae</name>
    <dbReference type="NCBI Taxonomy" id="468058"/>
    <lineage>
        <taxon>Bacteria</taxon>
        <taxon>Pseudomonadati</taxon>
        <taxon>Bacteroidota</taxon>
        <taxon>Sphingobacteriia</taxon>
        <taxon>Sphingobacteriales</taxon>
        <taxon>Sphingobacteriaceae</taxon>
        <taxon>Mucilaginibacter</taxon>
    </lineage>
</organism>
<dbReference type="Pfam" id="PF00302">
    <property type="entry name" value="CAT"/>
    <property type="match status" value="1"/>
</dbReference>
<protein>
    <submittedName>
        <fullName evidence="2">Chloramphenicol O-acetyltransferase type A</fullName>
    </submittedName>
</protein>
<feature type="active site" description="Proton acceptor" evidence="1">
    <location>
        <position position="185"/>
    </location>
</feature>
<keyword evidence="2" id="KW-0808">Transferase</keyword>
<dbReference type="Gene3D" id="3.30.559.10">
    <property type="entry name" value="Chloramphenicol acetyltransferase-like domain"/>
    <property type="match status" value="1"/>
</dbReference>
<dbReference type="EMBL" id="QGHA01000001">
    <property type="protein sequence ID" value="PWK80046.1"/>
    <property type="molecule type" value="Genomic_DNA"/>
</dbReference>
<dbReference type="PANTHER" id="PTHR38474">
    <property type="entry name" value="SLR0299 PROTEIN"/>
    <property type="match status" value="1"/>
</dbReference>
<dbReference type="SMART" id="SM01059">
    <property type="entry name" value="CAT"/>
    <property type="match status" value="1"/>
</dbReference>
<dbReference type="PIRSF" id="PIRSF000440">
    <property type="entry name" value="CAT"/>
    <property type="match status" value="1"/>
</dbReference>
<dbReference type="AlphaFoldDB" id="A0A316HHP5"/>
<name>A0A316HHP5_9SPHI</name>
<dbReference type="InterPro" id="IPR023213">
    <property type="entry name" value="CAT-like_dom_sf"/>
</dbReference>
<dbReference type="RefSeq" id="WP_109606094.1">
    <property type="nucleotide sequence ID" value="NZ_QGHA01000001.1"/>
</dbReference>
<gene>
    <name evidence="2" type="ORF">LX99_00510</name>
</gene>
<evidence type="ECO:0000313" key="2">
    <source>
        <dbReference type="EMBL" id="PWK80046.1"/>
    </source>
</evidence>
<accession>A0A316HHP5</accession>
<dbReference type="GO" id="GO:0008811">
    <property type="term" value="F:chloramphenicol O-acetyltransferase activity"/>
    <property type="evidence" value="ECO:0007669"/>
    <property type="project" value="InterPro"/>
</dbReference>
<proteinExistence type="predicted"/>
<sequence>MKQKLDLETWNRKEHYNFFKQFEEPYYGANVNIDVTAAYKFVKENGLSFFLYTMYQSLAASQVIEPFRYRIEGDDVVVYDRIDGESTIPRANGTFGFGKFLFYPDFAAFNTEAIKEIERVQSNNLLELSTVNNTIRYSSLPWINFTSLSHARKFSFVDSCPKISFGKMTEHDGKRTMPLSIHVNHALVDGLHLGQYIDCYQDLLNQGI</sequence>
<reference evidence="2 3" key="1">
    <citation type="submission" date="2018-05" db="EMBL/GenBank/DDBJ databases">
        <title>Genomic Encyclopedia of Archaeal and Bacterial Type Strains, Phase II (KMG-II): from individual species to whole genera.</title>
        <authorList>
            <person name="Goeker M."/>
        </authorList>
    </citation>
    <scope>NUCLEOTIDE SEQUENCE [LARGE SCALE GENOMIC DNA]</scope>
    <source>
        <strain evidence="2 3">DSM 19975</strain>
    </source>
</reference>
<dbReference type="InterPro" id="IPR001707">
    <property type="entry name" value="Cmp_AcTrfase"/>
</dbReference>